<organism evidence="1 2">
    <name type="scientific">Homarus americanus</name>
    <name type="common">American lobster</name>
    <dbReference type="NCBI Taxonomy" id="6706"/>
    <lineage>
        <taxon>Eukaryota</taxon>
        <taxon>Metazoa</taxon>
        <taxon>Ecdysozoa</taxon>
        <taxon>Arthropoda</taxon>
        <taxon>Crustacea</taxon>
        <taxon>Multicrustacea</taxon>
        <taxon>Malacostraca</taxon>
        <taxon>Eumalacostraca</taxon>
        <taxon>Eucarida</taxon>
        <taxon>Decapoda</taxon>
        <taxon>Pleocyemata</taxon>
        <taxon>Astacidea</taxon>
        <taxon>Nephropoidea</taxon>
        <taxon>Nephropidae</taxon>
        <taxon>Homarus</taxon>
    </lineage>
</organism>
<dbReference type="Proteomes" id="UP000747542">
    <property type="component" value="Unassembled WGS sequence"/>
</dbReference>
<comment type="caution">
    <text evidence="1">The sequence shown here is derived from an EMBL/GenBank/DDBJ whole genome shotgun (WGS) entry which is preliminary data.</text>
</comment>
<name>A0A8J5JMT6_HOMAM</name>
<proteinExistence type="predicted"/>
<reference evidence="1" key="1">
    <citation type="journal article" date="2021" name="Sci. Adv.">
        <title>The American lobster genome reveals insights on longevity, neural, and immune adaptations.</title>
        <authorList>
            <person name="Polinski J.M."/>
            <person name="Zimin A.V."/>
            <person name="Clark K.F."/>
            <person name="Kohn A.B."/>
            <person name="Sadowski N."/>
            <person name="Timp W."/>
            <person name="Ptitsyn A."/>
            <person name="Khanna P."/>
            <person name="Romanova D.Y."/>
            <person name="Williams P."/>
            <person name="Greenwood S.J."/>
            <person name="Moroz L.L."/>
            <person name="Walt D.R."/>
            <person name="Bodnar A.G."/>
        </authorList>
    </citation>
    <scope>NUCLEOTIDE SEQUENCE</scope>
    <source>
        <strain evidence="1">GMGI-L3</strain>
    </source>
</reference>
<feature type="non-terminal residue" evidence="1">
    <location>
        <position position="729"/>
    </location>
</feature>
<protein>
    <submittedName>
        <fullName evidence="1">Uncharacterized protein</fullName>
    </submittedName>
</protein>
<dbReference type="PANTHER" id="PTHR47018">
    <property type="entry name" value="CXC DOMAIN-CONTAINING PROTEIN-RELATED"/>
    <property type="match status" value="1"/>
</dbReference>
<keyword evidence="2" id="KW-1185">Reference proteome</keyword>
<evidence type="ECO:0000313" key="2">
    <source>
        <dbReference type="Proteomes" id="UP000747542"/>
    </source>
</evidence>
<dbReference type="AlphaFoldDB" id="A0A8J5JMT6"/>
<gene>
    <name evidence="1" type="ORF">Hamer_G024212</name>
</gene>
<accession>A0A8J5JMT6</accession>
<dbReference type="EMBL" id="JAHLQT010029718">
    <property type="protein sequence ID" value="KAG7161157.1"/>
    <property type="molecule type" value="Genomic_DNA"/>
</dbReference>
<sequence>MSKSFRFIDPVHPAPSISPPAQTNWKLCRLCQEDMAEPLRCPSQFKRRYVGSGHSSLAENLVRFSELGQLPPTLQLERLDEGNGIGAAMVANNAQYGHSWIDGLHEAATFQLDSWMQACATMLEDTKLLGQLSAGDMVALDSKSEGPNETGQEREASGIVLAELVLYIEETRVEEGRATVIKLADLAHLYQSRMEQLGFKFDTRVHSTRLKQRLLAHFPDMQAHNKGRNVLMIFEEDVGAAITKNCELDSDSDAVHLACAAQIVRCHMFGEAKPFNGFPQRCQEESVPSLLLALVNLVLEGPSINDQIADTSPAALTIAHLLKFNSIKHKRMCLLSKLASRPQHPQPRHWQQTSYSTLQKSTCGLAMPWRLLMAELRHKIIHHGQPFMPATRRQMFESSAPTPLLPLYVESAHTVAMIRHSIDVIKNAVEHLNTGQTPVVTLNQPLYALAKQIQWTWPERYGEDKLVVMFGGLHIEMAALKMLGDWLEGSGWVEALVQAKIATPGSANSFLRAAHVTRTKRTHQITAAALYVQQKRAYDHFCLREVDHTEYLPKFNAWCKKRKDTPLFQDMAELEKKHPDVAREFNVGNFAVQKTRKVFSSIPIDQAHEQNNACIKGDGGAVGLTINSSALSHWMVLGPEVVRVIEEFIDEHQYWSRQRDTHHYDQIPSVQTSIIKDAHSLVSVTLLRRKAWIWWPFTPRRLPVLLQLRLSEMRRALAKTSSRPSPEND</sequence>
<evidence type="ECO:0000313" key="1">
    <source>
        <dbReference type="EMBL" id="KAG7161157.1"/>
    </source>
</evidence>